<evidence type="ECO:0000256" key="1">
    <source>
        <dbReference type="ARBA" id="ARBA00004514"/>
    </source>
</evidence>
<dbReference type="EC" id="2.5.1.18" evidence="7"/>
<dbReference type="SFLD" id="SFLDG00358">
    <property type="entry name" value="Main_(cytGST)"/>
    <property type="match status" value="1"/>
</dbReference>
<dbReference type="FunFam" id="3.40.30.10:FF:000014">
    <property type="entry name" value="Tau class glutathione S-transferase"/>
    <property type="match status" value="1"/>
</dbReference>
<dbReference type="Pfam" id="PF13410">
    <property type="entry name" value="GST_C_2"/>
    <property type="match status" value="1"/>
</dbReference>
<dbReference type="PROSITE" id="PS50405">
    <property type="entry name" value="GST_CTER"/>
    <property type="match status" value="1"/>
</dbReference>
<evidence type="ECO:0000313" key="11">
    <source>
        <dbReference type="Proteomes" id="UP000197138"/>
    </source>
</evidence>
<sequence>MAEETLILLDFWPSMYGMRCRIALAEKEIDYEYREEELHLWKKSALLLETNPIHKRIPVLIHNGKPISESRVIVEYIDESWKDKSPVLLPSDPYERAQARFWVDFIDKAFYDPARKVWGTKGEEQEAARKQLVQALKVMEGVLGNKPFFGGDSFGFVDMAMIPYNSWFHSYETFGNFTIEMECPKLVPWAKRCLQKESVSKSLVDPQKLLGFVVEMRKKFGLE</sequence>
<accession>A0A218XUM0</accession>
<evidence type="ECO:0000259" key="8">
    <source>
        <dbReference type="PROSITE" id="PS50404"/>
    </source>
</evidence>
<dbReference type="SUPFAM" id="SSF47616">
    <property type="entry name" value="GST C-terminal domain-like"/>
    <property type="match status" value="1"/>
</dbReference>
<evidence type="ECO:0000313" key="10">
    <source>
        <dbReference type="EMBL" id="OWM88540.1"/>
    </source>
</evidence>
<evidence type="ECO:0000256" key="7">
    <source>
        <dbReference type="RuleBase" id="RU369102"/>
    </source>
</evidence>
<dbReference type="OrthoDB" id="202840at2759"/>
<dbReference type="EMBL" id="MTKT01000790">
    <property type="protein sequence ID" value="OWM88540.1"/>
    <property type="molecule type" value="Genomic_DNA"/>
</dbReference>
<feature type="domain" description="GST C-terminal" evidence="9">
    <location>
        <begin position="92"/>
        <end position="220"/>
    </location>
</feature>
<dbReference type="PANTHER" id="PTHR11260:SF773">
    <property type="entry name" value="GLUTATHIONE S-TRANSFERASE U26"/>
    <property type="match status" value="1"/>
</dbReference>
<comment type="similarity">
    <text evidence="5">Belongs to the GST superfamily. Tau family.</text>
</comment>
<dbReference type="AlphaFoldDB" id="A0A218XUM0"/>
<dbReference type="Gene3D" id="1.20.1050.10">
    <property type="match status" value="1"/>
</dbReference>
<dbReference type="CDD" id="cd03185">
    <property type="entry name" value="GST_C_Tau"/>
    <property type="match status" value="1"/>
</dbReference>
<evidence type="ECO:0000256" key="6">
    <source>
        <dbReference type="ARBA" id="ARBA00047960"/>
    </source>
</evidence>
<evidence type="ECO:0000256" key="3">
    <source>
        <dbReference type="ARBA" id="ARBA00022575"/>
    </source>
</evidence>
<evidence type="ECO:0000256" key="4">
    <source>
        <dbReference type="ARBA" id="ARBA00022679"/>
    </source>
</evidence>
<reference evidence="13" key="4">
    <citation type="submission" date="2025-04" db="UniProtKB">
        <authorList>
            <consortium name="RefSeq"/>
        </authorList>
    </citation>
    <scope>IDENTIFICATION</scope>
    <source>
        <tissue evidence="13">Leaf</tissue>
    </source>
</reference>
<evidence type="ECO:0000313" key="13">
    <source>
        <dbReference type="RefSeq" id="XP_031404670.1"/>
    </source>
</evidence>
<dbReference type="GO" id="GO:0006749">
    <property type="term" value="P:glutathione metabolic process"/>
    <property type="evidence" value="ECO:0007669"/>
    <property type="project" value="InterPro"/>
</dbReference>
<dbReference type="CDD" id="cd03058">
    <property type="entry name" value="GST_N_Tau"/>
    <property type="match status" value="1"/>
</dbReference>
<keyword evidence="4 7" id="KW-0808">Transferase</keyword>
<dbReference type="RefSeq" id="XP_031404670.1">
    <property type="nucleotide sequence ID" value="XM_031548810.1"/>
</dbReference>
<dbReference type="GO" id="GO:0005829">
    <property type="term" value="C:cytosol"/>
    <property type="evidence" value="ECO:0007669"/>
    <property type="project" value="UniProtKB-SubCell"/>
</dbReference>
<keyword evidence="2 7" id="KW-0963">Cytoplasm</keyword>
<keyword evidence="12" id="KW-1185">Reference proteome</keyword>
<dbReference type="Pfam" id="PF02798">
    <property type="entry name" value="GST_N"/>
    <property type="match status" value="1"/>
</dbReference>
<reference evidence="11" key="1">
    <citation type="journal article" date="2017" name="Plant J.">
        <title>The pomegranate (Punica granatum L.) genome and the genomics of punicalagin biosynthesis.</title>
        <authorList>
            <person name="Qin G."/>
            <person name="Xu C."/>
            <person name="Ming R."/>
            <person name="Tang H."/>
            <person name="Guyot R."/>
            <person name="Kramer E.M."/>
            <person name="Hu Y."/>
            <person name="Yi X."/>
            <person name="Qi Y."/>
            <person name="Xu X."/>
            <person name="Gao Z."/>
            <person name="Pan H."/>
            <person name="Jian J."/>
            <person name="Tian Y."/>
            <person name="Yue Z."/>
            <person name="Xu Y."/>
        </authorList>
    </citation>
    <scope>NUCLEOTIDE SEQUENCE [LARGE SCALE GENOMIC DNA]</scope>
    <source>
        <strain evidence="11">cv. Dabenzi</strain>
    </source>
</reference>
<comment type="subcellular location">
    <subcellularLocation>
        <location evidence="1 7">Cytoplasm</location>
        <location evidence="1 7">Cytosol</location>
    </subcellularLocation>
</comment>
<name>A0A218XUM0_PUNGR</name>
<protein>
    <recommendedName>
        <fullName evidence="7">Glutathione S-transferase</fullName>
        <ecNumber evidence="7">2.5.1.18</ecNumber>
    </recommendedName>
</protein>
<evidence type="ECO:0000256" key="5">
    <source>
        <dbReference type="ARBA" id="ARBA00025743"/>
    </source>
</evidence>
<dbReference type="InterPro" id="IPR045073">
    <property type="entry name" value="Omega/Tau-like"/>
</dbReference>
<dbReference type="GeneID" id="116213757"/>
<dbReference type="InterPro" id="IPR036282">
    <property type="entry name" value="Glutathione-S-Trfase_C_sf"/>
</dbReference>
<dbReference type="InterPro" id="IPR004045">
    <property type="entry name" value="Glutathione_S-Trfase_N"/>
</dbReference>
<evidence type="ECO:0000259" key="9">
    <source>
        <dbReference type="PROSITE" id="PS50405"/>
    </source>
</evidence>
<reference evidence="12" key="3">
    <citation type="journal article" date="2020" name="Plant Biotechnol. J.">
        <title>The pomegranate (Punica granatum L.) draft genome dissects genetic divergence between soft- and hard-seeded cultivars.</title>
        <authorList>
            <person name="Luo X."/>
            <person name="Li H."/>
            <person name="Wu Z."/>
            <person name="Yao W."/>
            <person name="Zhao P."/>
            <person name="Cao D."/>
            <person name="Yu H."/>
            <person name="Li K."/>
            <person name="Poudel K."/>
            <person name="Zhao D."/>
            <person name="Zhang F."/>
            <person name="Xia X."/>
            <person name="Chen L."/>
            <person name="Wang Q."/>
            <person name="Jing D."/>
            <person name="Cao S."/>
        </authorList>
    </citation>
    <scope>NUCLEOTIDE SEQUENCE [LARGE SCALE GENOMIC DNA]</scope>
</reference>
<dbReference type="InterPro" id="IPR040079">
    <property type="entry name" value="Glutathione_S-Trfase"/>
</dbReference>
<dbReference type="Proteomes" id="UP000515151">
    <property type="component" value="Chromosome 7"/>
</dbReference>
<evidence type="ECO:0000256" key="2">
    <source>
        <dbReference type="ARBA" id="ARBA00022490"/>
    </source>
</evidence>
<gene>
    <name evidence="13" type="primary">LOC116213757</name>
    <name evidence="10" type="ORF">CDL15_Pgr002307</name>
</gene>
<dbReference type="FunFam" id="1.20.1050.10:FF:000018">
    <property type="entry name" value="Glutathione S-transferase U20"/>
    <property type="match status" value="1"/>
</dbReference>
<dbReference type="SFLD" id="SFLDS00019">
    <property type="entry name" value="Glutathione_Transferase_(cytos"/>
    <property type="match status" value="1"/>
</dbReference>
<organism evidence="10 11">
    <name type="scientific">Punica granatum</name>
    <name type="common">Pomegranate</name>
    <dbReference type="NCBI Taxonomy" id="22663"/>
    <lineage>
        <taxon>Eukaryota</taxon>
        <taxon>Viridiplantae</taxon>
        <taxon>Streptophyta</taxon>
        <taxon>Embryophyta</taxon>
        <taxon>Tracheophyta</taxon>
        <taxon>Spermatophyta</taxon>
        <taxon>Magnoliopsida</taxon>
        <taxon>eudicotyledons</taxon>
        <taxon>Gunneridae</taxon>
        <taxon>Pentapetalae</taxon>
        <taxon>rosids</taxon>
        <taxon>malvids</taxon>
        <taxon>Myrtales</taxon>
        <taxon>Lythraceae</taxon>
        <taxon>Punica</taxon>
    </lineage>
</organism>
<dbReference type="Proteomes" id="UP000197138">
    <property type="component" value="Unassembled WGS sequence"/>
</dbReference>
<comment type="catalytic activity">
    <reaction evidence="6 7">
        <text>RX + glutathione = an S-substituted glutathione + a halide anion + H(+)</text>
        <dbReference type="Rhea" id="RHEA:16437"/>
        <dbReference type="ChEBI" id="CHEBI:15378"/>
        <dbReference type="ChEBI" id="CHEBI:16042"/>
        <dbReference type="ChEBI" id="CHEBI:17792"/>
        <dbReference type="ChEBI" id="CHEBI:57925"/>
        <dbReference type="ChEBI" id="CHEBI:90779"/>
        <dbReference type="EC" id="2.5.1.18"/>
    </reaction>
</comment>
<keyword evidence="3" id="KW-0216">Detoxification</keyword>
<dbReference type="PROSITE" id="PS50404">
    <property type="entry name" value="GST_NTER"/>
    <property type="match status" value="1"/>
</dbReference>
<dbReference type="InterPro" id="IPR045074">
    <property type="entry name" value="GST_C_Tau"/>
</dbReference>
<dbReference type="GO" id="GO:0004364">
    <property type="term" value="F:glutathione transferase activity"/>
    <property type="evidence" value="ECO:0007669"/>
    <property type="project" value="UniProtKB-UniRule"/>
</dbReference>
<dbReference type="SUPFAM" id="SSF52833">
    <property type="entry name" value="Thioredoxin-like"/>
    <property type="match status" value="1"/>
</dbReference>
<dbReference type="SFLD" id="SFLDG01152">
    <property type="entry name" value="Main.3:_Omega-_and_Tau-like"/>
    <property type="match status" value="1"/>
</dbReference>
<dbReference type="InterPro" id="IPR010987">
    <property type="entry name" value="Glutathione-S-Trfase_C-like"/>
</dbReference>
<dbReference type="InterPro" id="IPR036249">
    <property type="entry name" value="Thioredoxin-like_sf"/>
</dbReference>
<dbReference type="Gene3D" id="3.40.30.10">
    <property type="entry name" value="Glutaredoxin"/>
    <property type="match status" value="1"/>
</dbReference>
<reference evidence="10" key="2">
    <citation type="submission" date="2017-06" db="EMBL/GenBank/DDBJ databases">
        <title>The pomegranate genome and the genomics of punicalagin biosynthesis.</title>
        <authorList>
            <person name="Xu C."/>
        </authorList>
    </citation>
    <scope>NUCLEOTIDE SEQUENCE [LARGE SCALE GENOMIC DNA]</scope>
    <source>
        <tissue evidence="10">Fresh leaf</tissue>
    </source>
</reference>
<evidence type="ECO:0000313" key="12">
    <source>
        <dbReference type="Proteomes" id="UP000515151"/>
    </source>
</evidence>
<comment type="function">
    <text evidence="7">Is involved in the conjugation of reduced glutathione to a wide number of exogenous and endogenous hydrophobic electrophiles.</text>
</comment>
<proteinExistence type="inferred from homology"/>
<dbReference type="GO" id="GO:0009407">
    <property type="term" value="P:toxin catabolic process"/>
    <property type="evidence" value="ECO:0007669"/>
    <property type="project" value="UniProtKB-ARBA"/>
</dbReference>
<dbReference type="PANTHER" id="PTHR11260">
    <property type="entry name" value="GLUTATHIONE S-TRANSFERASE, GST, SUPERFAMILY, GST DOMAIN CONTAINING"/>
    <property type="match status" value="1"/>
</dbReference>
<feature type="domain" description="GST N-terminal" evidence="8">
    <location>
        <begin position="4"/>
        <end position="85"/>
    </location>
</feature>